<organism evidence="3 4">
    <name type="scientific">Kaistia hirudinis</name>
    <dbReference type="NCBI Taxonomy" id="1293440"/>
    <lineage>
        <taxon>Bacteria</taxon>
        <taxon>Pseudomonadati</taxon>
        <taxon>Pseudomonadota</taxon>
        <taxon>Alphaproteobacteria</taxon>
        <taxon>Hyphomicrobiales</taxon>
        <taxon>Kaistiaceae</taxon>
        <taxon>Kaistia</taxon>
    </lineage>
</organism>
<dbReference type="GO" id="GO:0003755">
    <property type="term" value="F:peptidyl-prolyl cis-trans isomerase activity"/>
    <property type="evidence" value="ECO:0007669"/>
    <property type="project" value="UniProtKB-EC"/>
</dbReference>
<dbReference type="PANTHER" id="PTHR47637">
    <property type="entry name" value="CHAPERONE SURA"/>
    <property type="match status" value="1"/>
</dbReference>
<gene>
    <name evidence="3" type="ORF">GGR25_001923</name>
</gene>
<keyword evidence="1 2" id="KW-0732">Signal</keyword>
<evidence type="ECO:0000313" key="3">
    <source>
        <dbReference type="EMBL" id="MBB3930884.1"/>
    </source>
</evidence>
<name>A0A840ANI6_9HYPH</name>
<dbReference type="AlphaFoldDB" id="A0A840ANI6"/>
<dbReference type="Gene3D" id="1.10.4030.10">
    <property type="entry name" value="Porin chaperone SurA, peptide-binding domain"/>
    <property type="match status" value="1"/>
</dbReference>
<dbReference type="Pfam" id="PF13624">
    <property type="entry name" value="SurA_N_3"/>
    <property type="match status" value="1"/>
</dbReference>
<comment type="caution">
    <text evidence="3">The sequence shown here is derived from an EMBL/GenBank/DDBJ whole genome shotgun (WGS) entry which is preliminary data.</text>
</comment>
<dbReference type="RefSeq" id="WP_183398496.1">
    <property type="nucleotide sequence ID" value="NZ_JACIDS010000002.1"/>
</dbReference>
<proteinExistence type="predicted"/>
<dbReference type="EMBL" id="JACIDS010000002">
    <property type="protein sequence ID" value="MBB3930884.1"/>
    <property type="molecule type" value="Genomic_DNA"/>
</dbReference>
<dbReference type="InterPro" id="IPR027304">
    <property type="entry name" value="Trigger_fact/SurA_dom_sf"/>
</dbReference>
<reference evidence="3 4" key="1">
    <citation type="submission" date="2020-08" db="EMBL/GenBank/DDBJ databases">
        <title>Genomic Encyclopedia of Type Strains, Phase IV (KMG-IV): sequencing the most valuable type-strain genomes for metagenomic binning, comparative biology and taxonomic classification.</title>
        <authorList>
            <person name="Goeker M."/>
        </authorList>
    </citation>
    <scope>NUCLEOTIDE SEQUENCE [LARGE SCALE GENOMIC DNA]</scope>
    <source>
        <strain evidence="3 4">DSM 25966</strain>
    </source>
</reference>
<feature type="chain" id="PRO_5032935996" evidence="2">
    <location>
        <begin position="24"/>
        <end position="310"/>
    </location>
</feature>
<dbReference type="Proteomes" id="UP000553963">
    <property type="component" value="Unassembled WGS sequence"/>
</dbReference>
<feature type="signal peptide" evidence="2">
    <location>
        <begin position="1"/>
        <end position="23"/>
    </location>
</feature>
<evidence type="ECO:0000313" key="4">
    <source>
        <dbReference type="Proteomes" id="UP000553963"/>
    </source>
</evidence>
<protein>
    <submittedName>
        <fullName evidence="3">Peptidyl-prolyl cis-trans isomerase SurA</fullName>
        <ecNumber evidence="3">5.2.1.8</ecNumber>
    </submittedName>
</protein>
<evidence type="ECO:0000256" key="2">
    <source>
        <dbReference type="SAM" id="SignalP"/>
    </source>
</evidence>
<keyword evidence="3" id="KW-0413">Isomerase</keyword>
<sequence length="310" mass="33540">MQTVIRRAAFLTALVLATAFAMAQPAAAQQAAVKATVNGQPITSYDVSQRVKMLTLFHQKTNPKQALEDLIDETLVDQAAKKRNISVPDAQIDQRFNGIAKQVKLSPEAFSKALKQNGVEPDSLRKLLRAQIMFGNVMRAKASAASADVSEADIQAELAKEGINADAATMKEYRLQQIVFVVPKGSPPGLVPQRQREAEAFRQRFSGCDNSLNQAKALKGVVVVDAGRRDTSQIEGDFAEALAKVPAGGTLKPEVSARGVEVIAVCSVKEIQSTAGVRAEVERRLTAEQTKDLDKTVKAELRKDAIISYN</sequence>
<dbReference type="SUPFAM" id="SSF109998">
    <property type="entry name" value="Triger factor/SurA peptide-binding domain-like"/>
    <property type="match status" value="1"/>
</dbReference>
<dbReference type="EC" id="5.2.1.8" evidence="3"/>
<accession>A0A840ANI6</accession>
<keyword evidence="4" id="KW-1185">Reference proteome</keyword>
<dbReference type="InterPro" id="IPR050280">
    <property type="entry name" value="OMP_Chaperone_SurA"/>
</dbReference>
<dbReference type="PANTHER" id="PTHR47637:SF1">
    <property type="entry name" value="CHAPERONE SURA"/>
    <property type="match status" value="1"/>
</dbReference>
<evidence type="ECO:0000256" key="1">
    <source>
        <dbReference type="ARBA" id="ARBA00022729"/>
    </source>
</evidence>